<keyword evidence="3" id="KW-1185">Reference proteome</keyword>
<name>A0AAE0FSX9_9CHLO</name>
<accession>A0AAE0FSX9</accession>
<comment type="caution">
    <text evidence="2">The sequence shown here is derived from an EMBL/GenBank/DDBJ whole genome shotgun (WGS) entry which is preliminary data.</text>
</comment>
<organism evidence="2 3">
    <name type="scientific">Cymbomonas tetramitiformis</name>
    <dbReference type="NCBI Taxonomy" id="36881"/>
    <lineage>
        <taxon>Eukaryota</taxon>
        <taxon>Viridiplantae</taxon>
        <taxon>Chlorophyta</taxon>
        <taxon>Pyramimonadophyceae</taxon>
        <taxon>Pyramimonadales</taxon>
        <taxon>Pyramimonadaceae</taxon>
        <taxon>Cymbomonas</taxon>
    </lineage>
</organism>
<dbReference type="AlphaFoldDB" id="A0AAE0FSX9"/>
<feature type="region of interest" description="Disordered" evidence="1">
    <location>
        <begin position="15"/>
        <end position="41"/>
    </location>
</feature>
<evidence type="ECO:0000256" key="1">
    <source>
        <dbReference type="SAM" id="MobiDB-lite"/>
    </source>
</evidence>
<dbReference type="Proteomes" id="UP001190700">
    <property type="component" value="Unassembled WGS sequence"/>
</dbReference>
<protein>
    <submittedName>
        <fullName evidence="2">Uncharacterized protein</fullName>
    </submittedName>
</protein>
<evidence type="ECO:0000313" key="2">
    <source>
        <dbReference type="EMBL" id="KAK3265198.1"/>
    </source>
</evidence>
<feature type="region of interest" description="Disordered" evidence="1">
    <location>
        <begin position="104"/>
        <end position="145"/>
    </location>
</feature>
<dbReference type="EMBL" id="LGRX02014079">
    <property type="protein sequence ID" value="KAK3265198.1"/>
    <property type="molecule type" value="Genomic_DNA"/>
</dbReference>
<evidence type="ECO:0000313" key="3">
    <source>
        <dbReference type="Proteomes" id="UP001190700"/>
    </source>
</evidence>
<proteinExistence type="predicted"/>
<sequence>MEVVNVYVKAAEEGEKHAKEAVSGENVAESQHDKQRPPSPEYDQFQAWLQADDDTVGGQQPFNEDTAQQERDFLDIRPLFKPGGSAVRAELKRKKDELEVLTTERKKKKERRQTLEASLAGVSQKLEMSTPTKETGVPELPPVLMPIPEVPEAESRHATPVSEHHKYVLTRQHKYDVLSTSFTGNILTCPSNEEKKALLRNLLDGVKESIRVQRAEEVAPGDDDEEVQEEFAKVEDLLDDEFTPTPTDLPVHPDGHLMEEEKIQSGALTFRE</sequence>
<reference evidence="2 3" key="1">
    <citation type="journal article" date="2015" name="Genome Biol. Evol.">
        <title>Comparative Genomics of a Bacterivorous Green Alga Reveals Evolutionary Causalities and Consequences of Phago-Mixotrophic Mode of Nutrition.</title>
        <authorList>
            <person name="Burns J.A."/>
            <person name="Paasch A."/>
            <person name="Narechania A."/>
            <person name="Kim E."/>
        </authorList>
    </citation>
    <scope>NUCLEOTIDE SEQUENCE [LARGE SCALE GENOMIC DNA]</scope>
    <source>
        <strain evidence="2 3">PLY_AMNH</strain>
    </source>
</reference>
<gene>
    <name evidence="2" type="ORF">CYMTET_26108</name>
</gene>